<keyword evidence="1" id="KW-0812">Transmembrane</keyword>
<gene>
    <name evidence="2" type="ORF">MANY_46700</name>
</gene>
<evidence type="ECO:0000313" key="2">
    <source>
        <dbReference type="EMBL" id="BBZ79333.1"/>
    </source>
</evidence>
<keyword evidence="1" id="KW-1133">Transmembrane helix</keyword>
<organism evidence="2 3">
    <name type="scientific">Mycolicibacterium anyangense</name>
    <dbReference type="NCBI Taxonomy" id="1431246"/>
    <lineage>
        <taxon>Bacteria</taxon>
        <taxon>Bacillati</taxon>
        <taxon>Actinomycetota</taxon>
        <taxon>Actinomycetes</taxon>
        <taxon>Mycobacteriales</taxon>
        <taxon>Mycobacteriaceae</taxon>
        <taxon>Mycolicibacterium</taxon>
    </lineage>
</organism>
<sequence>MVVLGLAVGHGSTPIDAWFQQANGSGLGRLLFFTDVRTMAVVLLVAVLAAMAAKRWFLVVLMVVSPVAAVMIAGWLKRLFGREKDGALAYPSGHTTVMVMVLGMVILLVGLRLWVMLAAGLWTLLGVVGQAVSYHYFTDAVGAVLLASSVLCVVALIEHRPFTPSSPSRRPEELFCAGDTGDERLQGFRRRR</sequence>
<evidence type="ECO:0000313" key="3">
    <source>
        <dbReference type="Proteomes" id="UP000467249"/>
    </source>
</evidence>
<dbReference type="Gene3D" id="1.20.144.10">
    <property type="entry name" value="Phosphatidic acid phosphatase type 2/haloperoxidase"/>
    <property type="match status" value="1"/>
</dbReference>
<feature type="transmembrane region" description="Helical" evidence="1">
    <location>
        <begin position="97"/>
        <end position="122"/>
    </location>
</feature>
<feature type="transmembrane region" description="Helical" evidence="1">
    <location>
        <begin position="30"/>
        <end position="50"/>
    </location>
</feature>
<dbReference type="SUPFAM" id="SSF48317">
    <property type="entry name" value="Acid phosphatase/Vanadium-dependent haloperoxidase"/>
    <property type="match status" value="1"/>
</dbReference>
<protein>
    <submittedName>
        <fullName evidence="2">Phosphoesterase</fullName>
    </submittedName>
</protein>
<dbReference type="EMBL" id="AP022620">
    <property type="protein sequence ID" value="BBZ79333.1"/>
    <property type="molecule type" value="Genomic_DNA"/>
</dbReference>
<dbReference type="Proteomes" id="UP000467249">
    <property type="component" value="Chromosome"/>
</dbReference>
<dbReference type="InterPro" id="IPR036938">
    <property type="entry name" value="PAP2/HPO_sf"/>
</dbReference>
<proteinExistence type="predicted"/>
<name>A0A6N4WFX6_9MYCO</name>
<reference evidence="2 3" key="1">
    <citation type="journal article" date="2019" name="Emerg. Microbes Infect.">
        <title>Comprehensive subspecies identification of 175 nontuberculous mycobacteria species based on 7547 genomic profiles.</title>
        <authorList>
            <person name="Matsumoto Y."/>
            <person name="Kinjo T."/>
            <person name="Motooka D."/>
            <person name="Nabeya D."/>
            <person name="Jung N."/>
            <person name="Uechi K."/>
            <person name="Horii T."/>
            <person name="Iida T."/>
            <person name="Fujita J."/>
            <person name="Nakamura S."/>
        </authorList>
    </citation>
    <scope>NUCLEOTIDE SEQUENCE [LARGE SCALE GENOMIC DNA]</scope>
    <source>
        <strain evidence="2 3">JCM 30275</strain>
    </source>
</reference>
<keyword evidence="1" id="KW-0472">Membrane</keyword>
<evidence type="ECO:0000256" key="1">
    <source>
        <dbReference type="SAM" id="Phobius"/>
    </source>
</evidence>
<dbReference type="AlphaFoldDB" id="A0A6N4WFX6"/>
<feature type="transmembrane region" description="Helical" evidence="1">
    <location>
        <begin position="56"/>
        <end position="76"/>
    </location>
</feature>
<keyword evidence="3" id="KW-1185">Reference proteome</keyword>
<accession>A0A6N4WFX6</accession>
<dbReference type="KEGG" id="many:MANY_46700"/>
<feature type="transmembrane region" description="Helical" evidence="1">
    <location>
        <begin position="134"/>
        <end position="157"/>
    </location>
</feature>